<dbReference type="RefSeq" id="WP_053582381.1">
    <property type="nucleotide sequence ID" value="NZ_LGRV01000003.1"/>
</dbReference>
<keyword evidence="3 9" id="KW-0813">Transport</keyword>
<evidence type="ECO:0000256" key="5">
    <source>
        <dbReference type="ARBA" id="ARBA00022692"/>
    </source>
</evidence>
<gene>
    <name evidence="10" type="ORF">AEA09_02710</name>
</gene>
<feature type="transmembrane region" description="Helical" evidence="9">
    <location>
        <begin position="394"/>
        <end position="412"/>
    </location>
</feature>
<feature type="transmembrane region" description="Helical" evidence="9">
    <location>
        <begin position="16"/>
        <end position="39"/>
    </location>
</feature>
<feature type="transmembrane region" description="Helical" evidence="9">
    <location>
        <begin position="295"/>
        <end position="316"/>
    </location>
</feature>
<dbReference type="Pfam" id="PF01235">
    <property type="entry name" value="Na_Ala_symp"/>
    <property type="match status" value="1"/>
</dbReference>
<feature type="transmembrane region" description="Helical" evidence="9">
    <location>
        <begin position="231"/>
        <end position="256"/>
    </location>
</feature>
<dbReference type="InterPro" id="IPR001463">
    <property type="entry name" value="Na/Ala_symport"/>
</dbReference>
<name>A0ABR5JYQ6_9BACI</name>
<dbReference type="PROSITE" id="PS00873">
    <property type="entry name" value="NA_ALANINE_SYMP"/>
    <property type="match status" value="1"/>
</dbReference>
<dbReference type="PANTHER" id="PTHR30330">
    <property type="entry name" value="AGSS FAMILY TRANSPORTER, SODIUM-ALANINE"/>
    <property type="match status" value="1"/>
</dbReference>
<evidence type="ECO:0000313" key="10">
    <source>
        <dbReference type="EMBL" id="KOS67572.1"/>
    </source>
</evidence>
<evidence type="ECO:0000313" key="11">
    <source>
        <dbReference type="Proteomes" id="UP000050668"/>
    </source>
</evidence>
<organism evidence="10 11">
    <name type="scientific">Lysinibacillus contaminans</name>
    <dbReference type="NCBI Taxonomy" id="1293441"/>
    <lineage>
        <taxon>Bacteria</taxon>
        <taxon>Bacillati</taxon>
        <taxon>Bacillota</taxon>
        <taxon>Bacilli</taxon>
        <taxon>Bacillales</taxon>
        <taxon>Bacillaceae</taxon>
        <taxon>Lysinibacillus</taxon>
    </lineage>
</organism>
<keyword evidence="7 9" id="KW-1133">Transmembrane helix</keyword>
<comment type="caution">
    <text evidence="10">The sequence shown here is derived from an EMBL/GenBank/DDBJ whole genome shotgun (WGS) entry which is preliminary data.</text>
</comment>
<evidence type="ECO:0000256" key="6">
    <source>
        <dbReference type="ARBA" id="ARBA00022847"/>
    </source>
</evidence>
<feature type="transmembrane region" description="Helical" evidence="9">
    <location>
        <begin position="418"/>
        <end position="439"/>
    </location>
</feature>
<comment type="subcellular location">
    <subcellularLocation>
        <location evidence="1 9">Cell membrane</location>
        <topology evidence="1 9">Multi-pass membrane protein</topology>
    </subcellularLocation>
</comment>
<reference evidence="11" key="1">
    <citation type="submission" date="2015-07" db="EMBL/GenBank/DDBJ databases">
        <title>Fjat-14205 dsm 2895.</title>
        <authorList>
            <person name="Liu B."/>
            <person name="Wang J."/>
            <person name="Zhu Y."/>
            <person name="Liu G."/>
            <person name="Chen Q."/>
            <person name="Chen Z."/>
            <person name="Lan J."/>
            <person name="Che J."/>
            <person name="Ge C."/>
            <person name="Shi H."/>
            <person name="Pan Z."/>
            <person name="Liu X."/>
        </authorList>
    </citation>
    <scope>NUCLEOTIDE SEQUENCE [LARGE SCALE GENOMIC DNA]</scope>
    <source>
        <strain evidence="11">DSM 25560</strain>
    </source>
</reference>
<evidence type="ECO:0000256" key="1">
    <source>
        <dbReference type="ARBA" id="ARBA00004651"/>
    </source>
</evidence>
<comment type="similarity">
    <text evidence="2 9">Belongs to the alanine or glycine:cation symporter (AGCS) (TC 2.A.25) family.</text>
</comment>
<dbReference type="Gene3D" id="1.20.1740.10">
    <property type="entry name" value="Amino acid/polyamine transporter I"/>
    <property type="match status" value="1"/>
</dbReference>
<evidence type="ECO:0000256" key="4">
    <source>
        <dbReference type="ARBA" id="ARBA00022475"/>
    </source>
</evidence>
<proteinExistence type="inferred from homology"/>
<keyword evidence="8 9" id="KW-0472">Membrane</keyword>
<keyword evidence="4 9" id="KW-1003">Cell membrane</keyword>
<dbReference type="NCBIfam" id="TIGR00835">
    <property type="entry name" value="agcS"/>
    <property type="match status" value="1"/>
</dbReference>
<dbReference type="PRINTS" id="PR00175">
    <property type="entry name" value="NAALASMPORT"/>
</dbReference>
<keyword evidence="5 9" id="KW-0812">Transmembrane</keyword>
<feature type="transmembrane region" description="Helical" evidence="9">
    <location>
        <begin position="139"/>
        <end position="159"/>
    </location>
</feature>
<dbReference type="EMBL" id="LGRV01000003">
    <property type="protein sequence ID" value="KOS67572.1"/>
    <property type="molecule type" value="Genomic_DNA"/>
</dbReference>
<accession>A0ABR5JYQ6</accession>
<sequence length="486" mass="52388">MENLVKILNDILWGPWLVYGILIVGVLFTIMTRFVQVRLVKDSILLMIRGEKSEEGVSSFEALSMALAGRVGTGNIVGTASAIAFGGPGAIFWMWVTAFIGASTAFVESTLAQIYKEKRGGVYRGGPAYYIEKGTGKKWFGALFAIAALLATGILMPGVQSNAISSAVENAFGIEMWVTGLAIVSLLAFIIIGGVKRIASAATLIVPFMAIAYILLALVVIFMNISDVPAVFSLIFRSAFGADAVFGGLIGSAIAWGVKRAIYSNEAGQGNGAHPAAAAEVSHPAKQGLVQAFSVYIDTLFVCSATALMILFMGTYNVQDGSSTGPMIEENVPNMTYSDFTQGAVNGAFPSLNNFGSAFVAIALFFFAFTTIMSYYYIAETNASYLFRGSKEKIAIWVVKCIVIVATFYGTVRTSDLAWAFGDVGLGLMVWVNVLGMLLMTKPAMLALKDYERQKKEGKDPVFDPRTLGIKDADFWIEYNDKRNKK</sequence>
<protein>
    <submittedName>
        <fullName evidence="10">Sodium:alanine symporter</fullName>
    </submittedName>
</protein>
<dbReference type="Proteomes" id="UP000050668">
    <property type="component" value="Unassembled WGS sequence"/>
</dbReference>
<feature type="transmembrane region" description="Helical" evidence="9">
    <location>
        <begin position="171"/>
        <end position="192"/>
    </location>
</feature>
<evidence type="ECO:0000256" key="3">
    <source>
        <dbReference type="ARBA" id="ARBA00022448"/>
    </source>
</evidence>
<feature type="transmembrane region" description="Helical" evidence="9">
    <location>
        <begin position="355"/>
        <end position="378"/>
    </location>
</feature>
<feature type="transmembrane region" description="Helical" evidence="9">
    <location>
        <begin position="204"/>
        <end position="225"/>
    </location>
</feature>
<evidence type="ECO:0000256" key="2">
    <source>
        <dbReference type="ARBA" id="ARBA00009261"/>
    </source>
</evidence>
<keyword evidence="6 9" id="KW-0769">Symport</keyword>
<keyword evidence="11" id="KW-1185">Reference proteome</keyword>
<evidence type="ECO:0000256" key="8">
    <source>
        <dbReference type="ARBA" id="ARBA00023136"/>
    </source>
</evidence>
<dbReference type="PANTHER" id="PTHR30330:SF7">
    <property type="entry name" value="SODIUM_PROTON-DEPENDENT ALANINE CARRIER PROTEIN YRBD-RELATED"/>
    <property type="match status" value="1"/>
</dbReference>
<evidence type="ECO:0000256" key="7">
    <source>
        <dbReference type="ARBA" id="ARBA00022989"/>
    </source>
</evidence>
<feature type="transmembrane region" description="Helical" evidence="9">
    <location>
        <begin position="91"/>
        <end position="115"/>
    </location>
</feature>
<evidence type="ECO:0000256" key="9">
    <source>
        <dbReference type="RuleBase" id="RU363064"/>
    </source>
</evidence>